<dbReference type="Gene3D" id="3.55.40.10">
    <property type="entry name" value="minor pseudopilin epsh domain"/>
    <property type="match status" value="1"/>
</dbReference>
<dbReference type="SUPFAM" id="SSF54523">
    <property type="entry name" value="Pili subunits"/>
    <property type="match status" value="1"/>
</dbReference>
<reference evidence="7" key="1">
    <citation type="submission" date="2022-04" db="EMBL/GenBank/DDBJ databases">
        <title>Alcanivorax sp. CY1518 draft genome sequence.</title>
        <authorList>
            <person name="Zhao G."/>
            <person name="An M."/>
        </authorList>
    </citation>
    <scope>NUCLEOTIDE SEQUENCE</scope>
    <source>
        <strain evidence="7">CY1518</strain>
    </source>
</reference>
<keyword evidence="4 6" id="KW-1133">Transmembrane helix</keyword>
<evidence type="ECO:0000256" key="1">
    <source>
        <dbReference type="ARBA" id="ARBA00004167"/>
    </source>
</evidence>
<comment type="caution">
    <text evidence="7">The sequence shown here is derived from an EMBL/GenBank/DDBJ whole genome shotgun (WGS) entry which is preliminary data.</text>
</comment>
<evidence type="ECO:0000256" key="6">
    <source>
        <dbReference type="SAM" id="Phobius"/>
    </source>
</evidence>
<name>A0ABT0E3B7_9GAMM</name>
<evidence type="ECO:0000313" key="7">
    <source>
        <dbReference type="EMBL" id="MCK0536318.1"/>
    </source>
</evidence>
<evidence type="ECO:0000256" key="2">
    <source>
        <dbReference type="ARBA" id="ARBA00022481"/>
    </source>
</evidence>
<dbReference type="EMBL" id="JALKII010000001">
    <property type="protein sequence ID" value="MCK0536318.1"/>
    <property type="molecule type" value="Genomic_DNA"/>
</dbReference>
<keyword evidence="3 6" id="KW-0812">Transmembrane</keyword>
<dbReference type="InterPro" id="IPR045584">
    <property type="entry name" value="Pilin-like"/>
</dbReference>
<dbReference type="NCBIfam" id="TIGR02532">
    <property type="entry name" value="IV_pilin_GFxxxE"/>
    <property type="match status" value="1"/>
</dbReference>
<feature type="transmembrane region" description="Helical" evidence="6">
    <location>
        <begin position="25"/>
        <end position="45"/>
    </location>
</feature>
<dbReference type="Proteomes" id="UP001165524">
    <property type="component" value="Unassembled WGS sequence"/>
</dbReference>
<dbReference type="Pfam" id="PF07963">
    <property type="entry name" value="N_methyl"/>
    <property type="match status" value="1"/>
</dbReference>
<comment type="subcellular location">
    <subcellularLocation>
        <location evidence="1">Membrane</location>
        <topology evidence="1">Single-pass membrane protein</topology>
    </subcellularLocation>
</comment>
<dbReference type="InterPro" id="IPR012902">
    <property type="entry name" value="N_methyl_site"/>
</dbReference>
<evidence type="ECO:0000256" key="4">
    <source>
        <dbReference type="ARBA" id="ARBA00022989"/>
    </source>
</evidence>
<protein>
    <submittedName>
        <fullName evidence="7">Prepilin-type N-terminal cleavage/methylation domain-containing protein</fullName>
    </submittedName>
</protein>
<dbReference type="PRINTS" id="PR00885">
    <property type="entry name" value="BCTERIALGSPH"/>
</dbReference>
<gene>
    <name evidence="7" type="ORF">MU846_01190</name>
</gene>
<proteinExistence type="predicted"/>
<evidence type="ECO:0000313" key="8">
    <source>
        <dbReference type="Proteomes" id="UP001165524"/>
    </source>
</evidence>
<keyword evidence="2" id="KW-0488">Methylation</keyword>
<dbReference type="RefSeq" id="WP_246947416.1">
    <property type="nucleotide sequence ID" value="NZ_JALKII010000001.1"/>
</dbReference>
<accession>A0ABT0E3B7</accession>
<dbReference type="PROSITE" id="PS00409">
    <property type="entry name" value="PROKAR_NTER_METHYL"/>
    <property type="match status" value="1"/>
</dbReference>
<evidence type="ECO:0000256" key="3">
    <source>
        <dbReference type="ARBA" id="ARBA00022692"/>
    </source>
</evidence>
<keyword evidence="8" id="KW-1185">Reference proteome</keyword>
<sequence length="209" mass="23064">MQISTTANCNANALHRAAGFTLVEILVVVVMVALFAAVLAPGFFLSDDRELDQAGVWLEELLATVGEQSVFSGELLGIHLTDQRITPMRFDPEQQKFVPFGGDSRAALESREFKETLRLSWELETVEQHQYDAPPGAGYGLVEAAEARLVAGEDRDDRERRPQLFFFPSGEATPARLKIELSGDHRNSAPLEITLNALGQAELLKEDEP</sequence>
<dbReference type="InterPro" id="IPR002416">
    <property type="entry name" value="T2SS_protein-GspH"/>
</dbReference>
<organism evidence="7 8">
    <name type="scientific">Alcanivorax quisquiliarum</name>
    <dbReference type="NCBI Taxonomy" id="2933565"/>
    <lineage>
        <taxon>Bacteria</taxon>
        <taxon>Pseudomonadati</taxon>
        <taxon>Pseudomonadota</taxon>
        <taxon>Gammaproteobacteria</taxon>
        <taxon>Oceanospirillales</taxon>
        <taxon>Alcanivoracaceae</taxon>
        <taxon>Alcanivorax</taxon>
    </lineage>
</organism>
<evidence type="ECO:0000256" key="5">
    <source>
        <dbReference type="ARBA" id="ARBA00023136"/>
    </source>
</evidence>
<keyword evidence="5 6" id="KW-0472">Membrane</keyword>